<protein>
    <submittedName>
        <fullName evidence="1">Uncharacterized protein</fullName>
    </submittedName>
</protein>
<evidence type="ECO:0000313" key="1">
    <source>
        <dbReference type="EMBL" id="KAF4753710.1"/>
    </source>
</evidence>
<dbReference type="EMBL" id="JABANO010005323">
    <property type="protein sequence ID" value="KAF4753710.1"/>
    <property type="molecule type" value="Genomic_DNA"/>
</dbReference>
<organism evidence="1 2">
    <name type="scientific">Perkinsus olseni</name>
    <name type="common">Perkinsus atlanticus</name>
    <dbReference type="NCBI Taxonomy" id="32597"/>
    <lineage>
        <taxon>Eukaryota</taxon>
        <taxon>Sar</taxon>
        <taxon>Alveolata</taxon>
        <taxon>Perkinsozoa</taxon>
        <taxon>Perkinsea</taxon>
        <taxon>Perkinsida</taxon>
        <taxon>Perkinsidae</taxon>
        <taxon>Perkinsus</taxon>
    </lineage>
</organism>
<sequence>MKHNMVEMSFDGQPINLFVDSASFMSYLRYGGWYESIYGPNSCKDLVSGCYFCPPTDPCDLASLRTRKIHSVKYAEGREDEFVLRRVSLWVGKRKVENIEIGLMVGSTRIESGAQPLAMLGPAHLTPETDAEVDMPSFIGQLVNAG</sequence>
<proteinExistence type="predicted"/>
<dbReference type="AlphaFoldDB" id="A0A7J6U9V0"/>
<feature type="non-terminal residue" evidence="1">
    <location>
        <position position="146"/>
    </location>
</feature>
<accession>A0A7J6U9V0</accession>
<name>A0A7J6U9V0_PEROL</name>
<evidence type="ECO:0000313" key="2">
    <source>
        <dbReference type="Proteomes" id="UP000553632"/>
    </source>
</evidence>
<gene>
    <name evidence="1" type="ORF">FOZ63_011520</name>
</gene>
<comment type="caution">
    <text evidence="1">The sequence shown here is derived from an EMBL/GenBank/DDBJ whole genome shotgun (WGS) entry which is preliminary data.</text>
</comment>
<keyword evidence="2" id="KW-1185">Reference proteome</keyword>
<reference evidence="1 2" key="1">
    <citation type="submission" date="2020-04" db="EMBL/GenBank/DDBJ databases">
        <title>Perkinsus olseni comparative genomics.</title>
        <authorList>
            <person name="Bogema D.R."/>
        </authorList>
    </citation>
    <scope>NUCLEOTIDE SEQUENCE [LARGE SCALE GENOMIC DNA]</scope>
    <source>
        <strain evidence="1 2">ATCC PRA-207</strain>
    </source>
</reference>
<dbReference type="Proteomes" id="UP000553632">
    <property type="component" value="Unassembled WGS sequence"/>
</dbReference>